<keyword evidence="1" id="KW-0862">Zinc</keyword>
<dbReference type="InterPro" id="IPR000571">
    <property type="entry name" value="Znf_CCCH"/>
</dbReference>
<evidence type="ECO:0000313" key="4">
    <source>
        <dbReference type="EMBL" id="KIK04907.1"/>
    </source>
</evidence>
<evidence type="ECO:0000259" key="3">
    <source>
        <dbReference type="PROSITE" id="PS50103"/>
    </source>
</evidence>
<name>A0A0C9Y489_9AGAR</name>
<organism evidence="4 5">
    <name type="scientific">Laccaria amethystina LaAM-08-1</name>
    <dbReference type="NCBI Taxonomy" id="1095629"/>
    <lineage>
        <taxon>Eukaryota</taxon>
        <taxon>Fungi</taxon>
        <taxon>Dikarya</taxon>
        <taxon>Basidiomycota</taxon>
        <taxon>Agaricomycotina</taxon>
        <taxon>Agaricomycetes</taxon>
        <taxon>Agaricomycetidae</taxon>
        <taxon>Agaricales</taxon>
        <taxon>Agaricineae</taxon>
        <taxon>Hydnangiaceae</taxon>
        <taxon>Laccaria</taxon>
    </lineage>
</organism>
<proteinExistence type="predicted"/>
<feature type="zinc finger region" description="C3H1-type" evidence="1">
    <location>
        <begin position="443"/>
        <end position="472"/>
    </location>
</feature>
<dbReference type="HOGENOM" id="CLU_041692_0_0_1"/>
<dbReference type="GO" id="GO:0008270">
    <property type="term" value="F:zinc ion binding"/>
    <property type="evidence" value="ECO:0007669"/>
    <property type="project" value="UniProtKB-KW"/>
</dbReference>
<keyword evidence="5" id="KW-1185">Reference proteome</keyword>
<protein>
    <recommendedName>
        <fullName evidence="3">C3H1-type domain-containing protein</fullName>
    </recommendedName>
</protein>
<keyword evidence="1" id="KW-0479">Metal-binding</keyword>
<accession>A0A0C9Y489</accession>
<feature type="region of interest" description="Disordered" evidence="2">
    <location>
        <begin position="1"/>
        <end position="93"/>
    </location>
</feature>
<gene>
    <name evidence="4" type="ORF">K443DRAFT_92189</name>
</gene>
<evidence type="ECO:0000256" key="1">
    <source>
        <dbReference type="PROSITE-ProRule" id="PRU00723"/>
    </source>
</evidence>
<dbReference type="PROSITE" id="PS50103">
    <property type="entry name" value="ZF_C3H1"/>
    <property type="match status" value="1"/>
</dbReference>
<keyword evidence="1" id="KW-0863">Zinc-finger</keyword>
<dbReference type="EMBL" id="KN838565">
    <property type="protein sequence ID" value="KIK04907.1"/>
    <property type="molecule type" value="Genomic_DNA"/>
</dbReference>
<reference evidence="4 5" key="1">
    <citation type="submission" date="2014-04" db="EMBL/GenBank/DDBJ databases">
        <authorList>
            <consortium name="DOE Joint Genome Institute"/>
            <person name="Kuo A."/>
            <person name="Kohler A."/>
            <person name="Nagy L.G."/>
            <person name="Floudas D."/>
            <person name="Copeland A."/>
            <person name="Barry K.W."/>
            <person name="Cichocki N."/>
            <person name="Veneault-Fourrey C."/>
            <person name="LaButti K."/>
            <person name="Lindquist E.A."/>
            <person name="Lipzen A."/>
            <person name="Lundell T."/>
            <person name="Morin E."/>
            <person name="Murat C."/>
            <person name="Sun H."/>
            <person name="Tunlid A."/>
            <person name="Henrissat B."/>
            <person name="Grigoriev I.V."/>
            <person name="Hibbett D.S."/>
            <person name="Martin F."/>
            <person name="Nordberg H.P."/>
            <person name="Cantor M.N."/>
            <person name="Hua S.X."/>
        </authorList>
    </citation>
    <scope>NUCLEOTIDE SEQUENCE [LARGE SCALE GENOMIC DNA]</scope>
    <source>
        <strain evidence="4 5">LaAM-08-1</strain>
    </source>
</reference>
<feature type="region of interest" description="Disordered" evidence="2">
    <location>
        <begin position="195"/>
        <end position="233"/>
    </location>
</feature>
<feature type="domain" description="C3H1-type" evidence="3">
    <location>
        <begin position="443"/>
        <end position="472"/>
    </location>
</feature>
<evidence type="ECO:0000313" key="5">
    <source>
        <dbReference type="Proteomes" id="UP000054477"/>
    </source>
</evidence>
<feature type="compositionally biased region" description="Basic and acidic residues" evidence="2">
    <location>
        <begin position="36"/>
        <end position="53"/>
    </location>
</feature>
<dbReference type="OrthoDB" id="2355984at2759"/>
<dbReference type="AlphaFoldDB" id="A0A0C9Y489"/>
<reference evidence="5" key="2">
    <citation type="submission" date="2015-01" db="EMBL/GenBank/DDBJ databases">
        <title>Evolutionary Origins and Diversification of the Mycorrhizal Mutualists.</title>
        <authorList>
            <consortium name="DOE Joint Genome Institute"/>
            <consortium name="Mycorrhizal Genomics Consortium"/>
            <person name="Kohler A."/>
            <person name="Kuo A."/>
            <person name="Nagy L.G."/>
            <person name="Floudas D."/>
            <person name="Copeland A."/>
            <person name="Barry K.W."/>
            <person name="Cichocki N."/>
            <person name="Veneault-Fourrey C."/>
            <person name="LaButti K."/>
            <person name="Lindquist E.A."/>
            <person name="Lipzen A."/>
            <person name="Lundell T."/>
            <person name="Morin E."/>
            <person name="Murat C."/>
            <person name="Riley R."/>
            <person name="Ohm R."/>
            <person name="Sun H."/>
            <person name="Tunlid A."/>
            <person name="Henrissat B."/>
            <person name="Grigoriev I.V."/>
            <person name="Hibbett D.S."/>
            <person name="Martin F."/>
        </authorList>
    </citation>
    <scope>NUCLEOTIDE SEQUENCE [LARGE SCALE GENOMIC DNA]</scope>
    <source>
        <strain evidence="5">LaAM-08-1</strain>
    </source>
</reference>
<dbReference type="STRING" id="1095629.A0A0C9Y489"/>
<evidence type="ECO:0000256" key="2">
    <source>
        <dbReference type="SAM" id="MobiDB-lite"/>
    </source>
</evidence>
<sequence>MSEGHANLFASAVPANESSSTIGSAGDQRGANSRSTELRRTSASEEIGNEQREPLSTGEDGDERLERPSTPDDERDDNQGSVDGDGQSLEQESIDLMDDVVENFRSKGITKLKALSNIISILDFNPSRSERAKDAAVEYYSRTLDAIDALATSAIRRGEHAQRGLQHTGKPNVGSKHVRNEQHDADVDELLSQISNESKQSRRPSSQDFINDDDTNPYDLDPSEVQSNKKRRVHESDMPWFTREEEVRRTGNKDCEESRRTLALFARDHKTIKQWIQTSRTAPLGFPGSEWDNIIKGQAVNLDAVLSSLHHISAPKENLGRVGSTEISLGRSEPSKKIQTSGEWTSAWNATIKAIKFAFPHREQELRDYGEYIEGHFSAKISSAHRKIILYDIAIRNEVGGGQNILLTDIDRFSRFFSAIIMPDGIESGHIQSSSKRPNGKASTKTEFCNRFNSVNGCRNSADDCRFKHACKKCKRTTHGKESCDVKEGTNTKAST</sequence>
<feature type="region of interest" description="Disordered" evidence="2">
    <location>
        <begin position="159"/>
        <end position="179"/>
    </location>
</feature>
<dbReference type="Proteomes" id="UP000054477">
    <property type="component" value="Unassembled WGS sequence"/>
</dbReference>
<feature type="compositionally biased region" description="Polar residues" evidence="2">
    <location>
        <begin position="195"/>
        <end position="209"/>
    </location>
</feature>